<keyword evidence="2" id="KW-0067">ATP-binding</keyword>
<dbReference type="PANTHER" id="PTHR43272">
    <property type="entry name" value="LONG-CHAIN-FATTY-ACID--COA LIGASE"/>
    <property type="match status" value="1"/>
</dbReference>
<comment type="caution">
    <text evidence="4">The sequence shown here is derived from an EMBL/GenBank/DDBJ whole genome shotgun (WGS) entry which is preliminary data.</text>
</comment>
<keyword evidence="5" id="KW-1185">Reference proteome</keyword>
<accession>A0A8K1CQF0</accession>
<evidence type="ECO:0000256" key="2">
    <source>
        <dbReference type="ARBA" id="ARBA00022840"/>
    </source>
</evidence>
<dbReference type="SUPFAM" id="SSF56801">
    <property type="entry name" value="Acetyl-CoA synthetase-like"/>
    <property type="match status" value="1"/>
</dbReference>
<dbReference type="GO" id="GO:0004467">
    <property type="term" value="F:long-chain fatty acid-CoA ligase activity"/>
    <property type="evidence" value="ECO:0007669"/>
    <property type="project" value="TreeGrafter"/>
</dbReference>
<organism evidence="4 5">
    <name type="scientific">Pythium oligandrum</name>
    <name type="common">Mycoparasitic fungus</name>
    <dbReference type="NCBI Taxonomy" id="41045"/>
    <lineage>
        <taxon>Eukaryota</taxon>
        <taxon>Sar</taxon>
        <taxon>Stramenopiles</taxon>
        <taxon>Oomycota</taxon>
        <taxon>Peronosporomycetes</taxon>
        <taxon>Pythiales</taxon>
        <taxon>Pythiaceae</taxon>
        <taxon>Pythium</taxon>
    </lineage>
</organism>
<reference evidence="4" key="1">
    <citation type="submission" date="2019-03" db="EMBL/GenBank/DDBJ databases">
        <title>Long read genome sequence of the mycoparasitic Pythium oligandrum ATCC 38472 isolated from sugarbeet rhizosphere.</title>
        <authorList>
            <person name="Gaulin E."/>
        </authorList>
    </citation>
    <scope>NUCLEOTIDE SEQUENCE</scope>
    <source>
        <strain evidence="4">ATCC 38472_TT</strain>
    </source>
</reference>
<dbReference type="GO" id="GO:0005524">
    <property type="term" value="F:ATP binding"/>
    <property type="evidence" value="ECO:0007669"/>
    <property type="project" value="UniProtKB-KW"/>
</dbReference>
<dbReference type="InterPro" id="IPR000873">
    <property type="entry name" value="AMP-dep_synth/lig_dom"/>
</dbReference>
<name>A0A8K1CQF0_PYTOL</name>
<evidence type="ECO:0000313" key="5">
    <source>
        <dbReference type="Proteomes" id="UP000794436"/>
    </source>
</evidence>
<dbReference type="Gene3D" id="3.40.50.12780">
    <property type="entry name" value="N-terminal domain of ligase-like"/>
    <property type="match status" value="2"/>
</dbReference>
<sequence length="276" mass="30778">MAIIGSMLQELGKFHSDTVHMSYLPLPHVFERAIMSLIVYLGAAAGFYQGDVLTLMDDMVALQPTLFISVPRLYNRVYDKITQGVAVAGGLKKMMFDQASVKCLGGRIDTMISGSAPLSAEVKEFMAVAFGCDFLEGYGLSETVAYYKEPEKTAEAIDQDGWFHTGDIGCWNADGTLSIIDRKKNIFKLSQGEYIAAEKIENIYAKSKYVAQIFVYGDSYQNAQLRGFEFVKKVHFHPDAFSVDAGLITPTFKLKRPQLKTYFQKEIDAMYAAVNK</sequence>
<protein>
    <recommendedName>
        <fullName evidence="3">AMP-dependent synthetase/ligase domain-containing protein</fullName>
    </recommendedName>
</protein>
<feature type="domain" description="AMP-dependent synthetase/ligase" evidence="3">
    <location>
        <begin position="12"/>
        <end position="183"/>
    </location>
</feature>
<keyword evidence="1" id="KW-0547">Nucleotide-binding</keyword>
<dbReference type="OrthoDB" id="1700726at2759"/>
<proteinExistence type="predicted"/>
<dbReference type="GO" id="GO:0005783">
    <property type="term" value="C:endoplasmic reticulum"/>
    <property type="evidence" value="ECO:0007669"/>
    <property type="project" value="TreeGrafter"/>
</dbReference>
<dbReference type="EMBL" id="SPLM01000004">
    <property type="protein sequence ID" value="TMW67719.1"/>
    <property type="molecule type" value="Genomic_DNA"/>
</dbReference>
<dbReference type="Proteomes" id="UP000794436">
    <property type="component" value="Unassembled WGS sequence"/>
</dbReference>
<evidence type="ECO:0000313" key="4">
    <source>
        <dbReference type="EMBL" id="TMW67719.1"/>
    </source>
</evidence>
<evidence type="ECO:0000256" key="1">
    <source>
        <dbReference type="ARBA" id="ARBA00022741"/>
    </source>
</evidence>
<dbReference type="Pfam" id="PF00501">
    <property type="entry name" value="AMP-binding"/>
    <property type="match status" value="1"/>
</dbReference>
<evidence type="ECO:0000259" key="3">
    <source>
        <dbReference type="Pfam" id="PF00501"/>
    </source>
</evidence>
<dbReference type="PANTHER" id="PTHR43272:SF33">
    <property type="entry name" value="AMP-BINDING DOMAIN-CONTAINING PROTEIN-RELATED"/>
    <property type="match status" value="1"/>
</dbReference>
<dbReference type="GO" id="GO:0016020">
    <property type="term" value="C:membrane"/>
    <property type="evidence" value="ECO:0007669"/>
    <property type="project" value="TreeGrafter"/>
</dbReference>
<gene>
    <name evidence="4" type="ORF">Poli38472_011339</name>
</gene>
<dbReference type="AlphaFoldDB" id="A0A8K1CQF0"/>
<dbReference type="InterPro" id="IPR042099">
    <property type="entry name" value="ANL_N_sf"/>
</dbReference>